<dbReference type="Proteomes" id="UP000734854">
    <property type="component" value="Unassembled WGS sequence"/>
</dbReference>
<comment type="caution">
    <text evidence="1">The sequence shown here is derived from an EMBL/GenBank/DDBJ whole genome shotgun (WGS) entry which is preliminary data.</text>
</comment>
<keyword evidence="2" id="KW-1185">Reference proteome</keyword>
<gene>
    <name evidence="1" type="ORF">ZIOFF_011714</name>
</gene>
<protein>
    <submittedName>
        <fullName evidence="1">Uncharacterized protein</fullName>
    </submittedName>
</protein>
<dbReference type="AlphaFoldDB" id="A0A8J5HYN6"/>
<evidence type="ECO:0000313" key="1">
    <source>
        <dbReference type="EMBL" id="KAG6529512.1"/>
    </source>
</evidence>
<dbReference type="EMBL" id="JACMSC010000003">
    <property type="protein sequence ID" value="KAG6529512.1"/>
    <property type="molecule type" value="Genomic_DNA"/>
</dbReference>
<reference evidence="1 2" key="1">
    <citation type="submission" date="2020-08" db="EMBL/GenBank/DDBJ databases">
        <title>Plant Genome Project.</title>
        <authorList>
            <person name="Zhang R.-G."/>
        </authorList>
    </citation>
    <scope>NUCLEOTIDE SEQUENCE [LARGE SCALE GENOMIC DNA]</scope>
    <source>
        <tissue evidence="1">Rhizome</tissue>
    </source>
</reference>
<accession>A0A8J5HYN6</accession>
<proteinExistence type="predicted"/>
<sequence length="104" mass="12158">MAANHVGEAERNLGHRLMLGARLVVIKRERERSIRCRWVFSLRLGFLDRRIAVSIRKRWVWLGTREGWFPPQGFDFLLMIREGGNAVWRASGFPIEYDGACLQM</sequence>
<evidence type="ECO:0000313" key="2">
    <source>
        <dbReference type="Proteomes" id="UP000734854"/>
    </source>
</evidence>
<organism evidence="1 2">
    <name type="scientific">Zingiber officinale</name>
    <name type="common">Ginger</name>
    <name type="synonym">Amomum zingiber</name>
    <dbReference type="NCBI Taxonomy" id="94328"/>
    <lineage>
        <taxon>Eukaryota</taxon>
        <taxon>Viridiplantae</taxon>
        <taxon>Streptophyta</taxon>
        <taxon>Embryophyta</taxon>
        <taxon>Tracheophyta</taxon>
        <taxon>Spermatophyta</taxon>
        <taxon>Magnoliopsida</taxon>
        <taxon>Liliopsida</taxon>
        <taxon>Zingiberales</taxon>
        <taxon>Zingiberaceae</taxon>
        <taxon>Zingiber</taxon>
    </lineage>
</organism>
<name>A0A8J5HYN6_ZINOF</name>